<dbReference type="EMBL" id="SSBS01000002">
    <property type="protein sequence ID" value="THF33810.1"/>
    <property type="molecule type" value="Genomic_DNA"/>
</dbReference>
<organism evidence="2 3">
    <name type="scientific">Pseudomonas atacamensis</name>
    <dbReference type="NCBI Taxonomy" id="2565368"/>
    <lineage>
        <taxon>Bacteria</taxon>
        <taxon>Pseudomonadati</taxon>
        <taxon>Pseudomonadota</taxon>
        <taxon>Gammaproteobacteria</taxon>
        <taxon>Pseudomonadales</taxon>
        <taxon>Pseudomonadaceae</taxon>
        <taxon>Pseudomonas</taxon>
    </lineage>
</organism>
<evidence type="ECO:0000313" key="2">
    <source>
        <dbReference type="EMBL" id="THF33810.1"/>
    </source>
</evidence>
<name>A0AAQ2DDW0_9PSED</name>
<sequence length="65" mass="7177">MRSLAYRPVLPVPTLSRAGSLPQGKMHVQCGSEPAREWPQRGIKPCYARWQTRPRSGSPASAPGY</sequence>
<feature type="region of interest" description="Disordered" evidence="1">
    <location>
        <begin position="15"/>
        <end position="36"/>
    </location>
</feature>
<dbReference type="Proteomes" id="UP000310574">
    <property type="component" value="Unassembled WGS sequence"/>
</dbReference>
<dbReference type="AlphaFoldDB" id="A0AAQ2DDW0"/>
<reference evidence="2 3" key="1">
    <citation type="submission" date="2019-04" db="EMBL/GenBank/DDBJ databases">
        <title>Draft genome sequence of Pseudomonas sp. M7D1 isolated from rhizosphere of plant the flowery desert.</title>
        <authorList>
            <person name="Poblete-Morales M."/>
            <person name="Plaza N."/>
            <person name="Corsini G."/>
            <person name="Silva E."/>
        </authorList>
    </citation>
    <scope>NUCLEOTIDE SEQUENCE [LARGE SCALE GENOMIC DNA]</scope>
    <source>
        <strain evidence="2 3">M7D1</strain>
    </source>
</reference>
<evidence type="ECO:0000313" key="3">
    <source>
        <dbReference type="Proteomes" id="UP000310574"/>
    </source>
</evidence>
<proteinExistence type="predicted"/>
<comment type="caution">
    <text evidence="2">The sequence shown here is derived from an EMBL/GenBank/DDBJ whole genome shotgun (WGS) entry which is preliminary data.</text>
</comment>
<gene>
    <name evidence="2" type="ORF">E5170_05835</name>
</gene>
<evidence type="ECO:0000256" key="1">
    <source>
        <dbReference type="SAM" id="MobiDB-lite"/>
    </source>
</evidence>
<protein>
    <submittedName>
        <fullName evidence="2">Uncharacterized protein</fullName>
    </submittedName>
</protein>
<accession>A0AAQ2DDW0</accession>